<keyword evidence="4" id="KW-1185">Reference proteome</keyword>
<dbReference type="SUPFAM" id="SSF52172">
    <property type="entry name" value="CheY-like"/>
    <property type="match status" value="1"/>
</dbReference>
<dbReference type="PROSITE" id="PS50110">
    <property type="entry name" value="RESPONSE_REGULATORY"/>
    <property type="match status" value="1"/>
</dbReference>
<comment type="caution">
    <text evidence="3">The sequence shown here is derived from an EMBL/GenBank/DDBJ whole genome shotgun (WGS) entry which is preliminary data.</text>
</comment>
<sequence>MRVPRRYLLVDDSPEDRLLAQEAFEHVCPTCTLTCVDSGRAALDLLQQRHFVPDVVLVDLNMPGMNGFQLLQAMKQDGRLARIPVVMLTTSNAQQDVERAYSLHASSYLVKSVNFDAFVKQLEKVLQYWQTSRTVRDVGSDGRS</sequence>
<evidence type="ECO:0000259" key="2">
    <source>
        <dbReference type="PROSITE" id="PS50110"/>
    </source>
</evidence>
<dbReference type="EMBL" id="JACHFL010000017">
    <property type="protein sequence ID" value="MBB5365398.1"/>
    <property type="molecule type" value="Genomic_DNA"/>
</dbReference>
<dbReference type="InterPro" id="IPR011006">
    <property type="entry name" value="CheY-like_superfamily"/>
</dbReference>
<dbReference type="InterPro" id="IPR001789">
    <property type="entry name" value="Sig_transdc_resp-reg_receiver"/>
</dbReference>
<dbReference type="InterPro" id="IPR052893">
    <property type="entry name" value="TCS_response_regulator"/>
</dbReference>
<dbReference type="Proteomes" id="UP000552709">
    <property type="component" value="Unassembled WGS sequence"/>
</dbReference>
<dbReference type="Gene3D" id="3.40.50.2300">
    <property type="match status" value="1"/>
</dbReference>
<dbReference type="AlphaFoldDB" id="A0A7W8NI28"/>
<evidence type="ECO:0000256" key="1">
    <source>
        <dbReference type="PROSITE-ProRule" id="PRU00169"/>
    </source>
</evidence>
<accession>A0A7W8NI28</accession>
<dbReference type="GO" id="GO:0000160">
    <property type="term" value="P:phosphorelay signal transduction system"/>
    <property type="evidence" value="ECO:0007669"/>
    <property type="project" value="InterPro"/>
</dbReference>
<dbReference type="SMART" id="SM00448">
    <property type="entry name" value="REC"/>
    <property type="match status" value="1"/>
</dbReference>
<name>A0A7W8NI28_9DEIO</name>
<proteinExistence type="predicted"/>
<dbReference type="PANTHER" id="PTHR44520">
    <property type="entry name" value="RESPONSE REGULATOR RCP1-RELATED"/>
    <property type="match status" value="1"/>
</dbReference>
<organism evidence="3 4">
    <name type="scientific">Deinococcus humi</name>
    <dbReference type="NCBI Taxonomy" id="662880"/>
    <lineage>
        <taxon>Bacteria</taxon>
        <taxon>Thermotogati</taxon>
        <taxon>Deinococcota</taxon>
        <taxon>Deinococci</taxon>
        <taxon>Deinococcales</taxon>
        <taxon>Deinococcaceae</taxon>
        <taxon>Deinococcus</taxon>
    </lineage>
</organism>
<keyword evidence="1" id="KW-0597">Phosphoprotein</keyword>
<dbReference type="PANTHER" id="PTHR44520:SF2">
    <property type="entry name" value="RESPONSE REGULATOR RCP1"/>
    <property type="match status" value="1"/>
</dbReference>
<evidence type="ECO:0000313" key="3">
    <source>
        <dbReference type="EMBL" id="MBB5365398.1"/>
    </source>
</evidence>
<feature type="modified residue" description="4-aspartylphosphate" evidence="1">
    <location>
        <position position="59"/>
    </location>
</feature>
<dbReference type="Pfam" id="PF00072">
    <property type="entry name" value="Response_reg"/>
    <property type="match status" value="1"/>
</dbReference>
<reference evidence="3 4" key="1">
    <citation type="submission" date="2020-08" db="EMBL/GenBank/DDBJ databases">
        <title>Genomic Encyclopedia of Type Strains, Phase IV (KMG-IV): sequencing the most valuable type-strain genomes for metagenomic binning, comparative biology and taxonomic classification.</title>
        <authorList>
            <person name="Goeker M."/>
        </authorList>
    </citation>
    <scope>NUCLEOTIDE SEQUENCE [LARGE SCALE GENOMIC DNA]</scope>
    <source>
        <strain evidence="3 4">DSM 27939</strain>
    </source>
</reference>
<gene>
    <name evidence="3" type="ORF">HNQ08_004519</name>
</gene>
<dbReference type="CDD" id="cd17557">
    <property type="entry name" value="REC_Rcp-like"/>
    <property type="match status" value="1"/>
</dbReference>
<evidence type="ECO:0000313" key="4">
    <source>
        <dbReference type="Proteomes" id="UP000552709"/>
    </source>
</evidence>
<dbReference type="RefSeq" id="WP_184136831.1">
    <property type="nucleotide sequence ID" value="NZ_JACHFL010000017.1"/>
</dbReference>
<feature type="domain" description="Response regulatory" evidence="2">
    <location>
        <begin position="6"/>
        <end position="126"/>
    </location>
</feature>
<protein>
    <submittedName>
        <fullName evidence="3">CheY-like chemotaxis protein</fullName>
    </submittedName>
</protein>